<sequence length="32" mass="3771">MFFFQIGEIFTSEKTFPIINSLIFNHKTICGF</sequence>
<accession>A0A8S5LDJ3</accession>
<proteinExistence type="predicted"/>
<dbReference type="EMBL" id="BK014690">
    <property type="protein sequence ID" value="DAD68015.1"/>
    <property type="molecule type" value="Genomic_DNA"/>
</dbReference>
<evidence type="ECO:0000313" key="1">
    <source>
        <dbReference type="EMBL" id="DAD68015.1"/>
    </source>
</evidence>
<name>A0A8S5LDJ3_9CAUD</name>
<organism evidence="1">
    <name type="scientific">Siphoviridae sp. ctCCX1</name>
    <dbReference type="NCBI Taxonomy" id="2823567"/>
    <lineage>
        <taxon>Viruses</taxon>
        <taxon>Duplodnaviria</taxon>
        <taxon>Heunggongvirae</taxon>
        <taxon>Uroviricota</taxon>
        <taxon>Caudoviricetes</taxon>
    </lineage>
</organism>
<protein>
    <submittedName>
        <fullName evidence="1">Uncharacterized protein</fullName>
    </submittedName>
</protein>
<reference evidence="1" key="1">
    <citation type="journal article" date="2021" name="Proc. Natl. Acad. Sci. U.S.A.">
        <title>A Catalog of Tens of Thousands of Viruses from Human Metagenomes Reveals Hidden Associations with Chronic Diseases.</title>
        <authorList>
            <person name="Tisza M.J."/>
            <person name="Buck C.B."/>
        </authorList>
    </citation>
    <scope>NUCLEOTIDE SEQUENCE</scope>
    <source>
        <strain evidence="1">CtCCX1</strain>
    </source>
</reference>